<sequence length="559" mass="67155">MDIKKKKLGLYKNKINKYNDIKLNDISLVKLQKKKEIKCGLEKNNSKYKITEGKKKKEKKVKLEKKKNNTKDKEISKKKKKIEKGNIVTKRTKKDCNSGSRVKDYNNKEKNVIKIKNYNNSNKNKEINANVERKKKYDINNNEKKNVIKKKIHSSNEVDEEKEIANNEINKNKEMNSENYKFIKKKKIEGMSITKDLNKENYLSLYAEIKKERDSDKVKKLKEYPNDINEKSLKKLKNNEETYEKWNEPFENNIYNKEKKKKKINNNSSNNINIDNNNIVTPFDYEKLLMSKKNNSAIWISYIAYYLQKNNLNEARKVAERALKTIDIQEVEEKLNIYLCYLNMECSYGDKLYDVFKRALLCNNEKFIYLHMINILKKNNKLIQLKEICEEAIKKFKYSKKIWSCYLEILHNTFKDEEYAHAILLKSLHSLEKRKHLNMIINAARFEYKYSNKERGKTYFEKLIHEYPKRSDIWFTYLDIHINSLTKNEKKEKIKLNINDIEFIRNIFERFISIKFKPRIMKMIFTKWLLFEKNHGNLHNQKVVQQKAYDYVESLNAIS</sequence>
<dbReference type="SUPFAM" id="SSF48452">
    <property type="entry name" value="TPR-like"/>
    <property type="match status" value="1"/>
</dbReference>
<dbReference type="InterPro" id="IPR003107">
    <property type="entry name" value="HAT"/>
</dbReference>
<dbReference type="Gene3D" id="1.25.40.10">
    <property type="entry name" value="Tetratricopeptide repeat domain"/>
    <property type="match status" value="2"/>
</dbReference>
<dbReference type="Proteomes" id="UP000220158">
    <property type="component" value="Chromosome 13"/>
</dbReference>
<evidence type="ECO:0000313" key="3">
    <source>
        <dbReference type="Proteomes" id="UP000220158"/>
    </source>
</evidence>
<dbReference type="GeneID" id="39738399"/>
<dbReference type="AlphaFoldDB" id="A0A1J1HDV0"/>
<dbReference type="RefSeq" id="XP_028536097.1">
    <property type="nucleotide sequence ID" value="XM_028679008.1"/>
</dbReference>
<reference evidence="2 3" key="1">
    <citation type="submission" date="2015-04" db="EMBL/GenBank/DDBJ databases">
        <authorList>
            <consortium name="Pathogen Informatics"/>
        </authorList>
    </citation>
    <scope>NUCLEOTIDE SEQUENCE [LARGE SCALE GENOMIC DNA]</scope>
    <source>
        <strain evidence="2 3">SGS1</strain>
    </source>
</reference>
<organism evidence="2 3">
    <name type="scientific">Plasmodium relictum</name>
    <dbReference type="NCBI Taxonomy" id="85471"/>
    <lineage>
        <taxon>Eukaryota</taxon>
        <taxon>Sar</taxon>
        <taxon>Alveolata</taxon>
        <taxon>Apicomplexa</taxon>
        <taxon>Aconoidasida</taxon>
        <taxon>Haemosporida</taxon>
        <taxon>Plasmodiidae</taxon>
        <taxon>Plasmodium</taxon>
        <taxon>Plasmodium (Haemamoeba)</taxon>
    </lineage>
</organism>
<dbReference type="OrthoDB" id="378297at2759"/>
<dbReference type="GO" id="GO:0032040">
    <property type="term" value="C:small-subunit processome"/>
    <property type="evidence" value="ECO:0007669"/>
    <property type="project" value="TreeGrafter"/>
</dbReference>
<accession>A0A1J1HDV0</accession>
<dbReference type="SMART" id="SM00386">
    <property type="entry name" value="HAT"/>
    <property type="match status" value="5"/>
</dbReference>
<evidence type="ECO:0000256" key="1">
    <source>
        <dbReference type="ARBA" id="ARBA00022552"/>
    </source>
</evidence>
<dbReference type="GO" id="GO:0003723">
    <property type="term" value="F:RNA binding"/>
    <property type="evidence" value="ECO:0007669"/>
    <property type="project" value="TreeGrafter"/>
</dbReference>
<protein>
    <submittedName>
        <fullName evidence="2">rRNA biogenesis protein RRP5, putative</fullName>
    </submittedName>
</protein>
<evidence type="ECO:0000313" key="2">
    <source>
        <dbReference type="EMBL" id="CRH04091.1"/>
    </source>
</evidence>
<name>A0A1J1HDV0_PLARL</name>
<keyword evidence="3" id="KW-1185">Reference proteome</keyword>
<dbReference type="PANTHER" id="PTHR23270">
    <property type="entry name" value="PROGRAMMED CELL DEATH PROTEIN 11 PRE-RRNA PROCESSING PROTEIN RRP5"/>
    <property type="match status" value="1"/>
</dbReference>
<proteinExistence type="predicted"/>
<keyword evidence="1" id="KW-0698">rRNA processing</keyword>
<gene>
    <name evidence="2" type="primary">RRP5</name>
    <name evidence="2" type="ORF">PRELSG_1346500</name>
</gene>
<dbReference type="VEuPathDB" id="PlasmoDB:PRELSG_1346500"/>
<dbReference type="KEGG" id="prel:PRELSG_1346500"/>
<dbReference type="PANTHER" id="PTHR23270:SF10">
    <property type="entry name" value="PROTEIN RRP5 HOMOLOG"/>
    <property type="match status" value="1"/>
</dbReference>
<dbReference type="InterPro" id="IPR011990">
    <property type="entry name" value="TPR-like_helical_dom_sf"/>
</dbReference>
<dbReference type="EMBL" id="LN835308">
    <property type="protein sequence ID" value="CRH04091.1"/>
    <property type="molecule type" value="Genomic_DNA"/>
</dbReference>
<dbReference type="GO" id="GO:0006364">
    <property type="term" value="P:rRNA processing"/>
    <property type="evidence" value="ECO:0007669"/>
    <property type="project" value="UniProtKB-KW"/>
</dbReference>
<dbReference type="InterPro" id="IPR045209">
    <property type="entry name" value="Rrp5"/>
</dbReference>